<reference evidence="3" key="1">
    <citation type="journal article" date="2020" name="Phytopathology">
        <title>Genome Sequence Resources of Colletotrichum truncatum, C. plurivorum, C. musicola, and C. sojae: Four Species Pathogenic to Soybean (Glycine max).</title>
        <authorList>
            <person name="Rogerio F."/>
            <person name="Boufleur T.R."/>
            <person name="Ciampi-Guillardi M."/>
            <person name="Sukno S.A."/>
            <person name="Thon M.R."/>
            <person name="Massola Junior N.S."/>
            <person name="Baroncelli R."/>
        </authorList>
    </citation>
    <scope>NUCLEOTIDE SEQUENCE</scope>
    <source>
        <strain evidence="3">LFN00145</strain>
    </source>
</reference>
<accession>A0A8H6N3W2</accession>
<feature type="compositionally biased region" description="Polar residues" evidence="1">
    <location>
        <begin position="567"/>
        <end position="584"/>
    </location>
</feature>
<feature type="compositionally biased region" description="Polar residues" evidence="1">
    <location>
        <begin position="426"/>
        <end position="450"/>
    </location>
</feature>
<dbReference type="GO" id="GO:0015079">
    <property type="term" value="F:potassium ion transmembrane transporter activity"/>
    <property type="evidence" value="ECO:0007669"/>
    <property type="project" value="InterPro"/>
</dbReference>
<dbReference type="EMBL" id="WIGO01000300">
    <property type="protein sequence ID" value="KAF6818551.1"/>
    <property type="molecule type" value="Genomic_DNA"/>
</dbReference>
<proteinExistence type="predicted"/>
<feature type="region of interest" description="Disordered" evidence="1">
    <location>
        <begin position="365"/>
        <end position="385"/>
    </location>
</feature>
<dbReference type="AlphaFoldDB" id="A0A8H6N3W2"/>
<comment type="caution">
    <text evidence="3">The sequence shown here is derived from an EMBL/GenBank/DDBJ whole genome shotgun (WGS) entry which is preliminary data.</text>
</comment>
<name>A0A8H6N3W2_9PEZI</name>
<dbReference type="GO" id="GO:0005886">
    <property type="term" value="C:plasma membrane"/>
    <property type="evidence" value="ECO:0007669"/>
    <property type="project" value="InterPro"/>
</dbReference>
<keyword evidence="4" id="KW-1185">Reference proteome</keyword>
<feature type="compositionally biased region" description="Polar residues" evidence="1">
    <location>
        <begin position="618"/>
        <end position="635"/>
    </location>
</feature>
<feature type="compositionally biased region" description="Low complexity" evidence="1">
    <location>
        <begin position="404"/>
        <end position="418"/>
    </location>
</feature>
<keyword evidence="2" id="KW-0472">Membrane</keyword>
<feature type="compositionally biased region" description="Low complexity" evidence="1">
    <location>
        <begin position="373"/>
        <end position="385"/>
    </location>
</feature>
<dbReference type="Proteomes" id="UP000654918">
    <property type="component" value="Unassembled WGS sequence"/>
</dbReference>
<feature type="transmembrane region" description="Helical" evidence="2">
    <location>
        <begin position="37"/>
        <end position="60"/>
    </location>
</feature>
<feature type="compositionally biased region" description="Polar residues" evidence="1">
    <location>
        <begin position="525"/>
        <end position="543"/>
    </location>
</feature>
<feature type="compositionally biased region" description="Pro residues" evidence="1">
    <location>
        <begin position="463"/>
        <end position="472"/>
    </location>
</feature>
<evidence type="ECO:0000256" key="1">
    <source>
        <dbReference type="SAM" id="MobiDB-lite"/>
    </source>
</evidence>
<feature type="region of interest" description="Disordered" evidence="1">
    <location>
        <begin position="402"/>
        <end position="660"/>
    </location>
</feature>
<dbReference type="InterPro" id="IPR031606">
    <property type="entry name" value="Kch1/2"/>
</dbReference>
<dbReference type="Pfam" id="PF16944">
    <property type="entry name" value="KCH"/>
    <property type="match status" value="1"/>
</dbReference>
<gene>
    <name evidence="3" type="ORF">CPLU01_13285</name>
</gene>
<feature type="transmembrane region" description="Helical" evidence="2">
    <location>
        <begin position="227"/>
        <end position="255"/>
    </location>
</feature>
<sequence length="660" mass="73090">MGCLTNRKKDISFKAEQKWDYISLNDFRSRGCLTPFAYFYLWLMLVISLAVYGVDLFTAINLLAFDRWSSEIDPAIDFKISKWIFSISIIASFINLGFEQVRAMRVMKRGNVAECYLDNIAVRLESIRMGKGQGWRRFLVFAELTKSKKGAEYIALFTYFSFQSWIRVLVCSGPRQVVNALTLKSVYDVKLAVHEASVEGSLLGFFEKIRQLATEDYQQALILSGMLFTLVIWVFSVLYLIIAVLFYVFFLFHWIPRADGGLSGYCERKVNKALTKIVTAKVNKALAKQDADRKKAELRAAKKNGEMLPPERQATLPTIPNVGDPDKLAEMPMMKRSDTFATLPAYESRPGTPGSIELGAMDQKRPVPSRMGTTVSSTTSYSTASYSSRAPLVGAAADMGYQRSASPAPSLPPLDLNNYPPPVRPGTSNSQRSFRPQLSHVHTNSQNSLRGITESPAAYSPDTMPPFPPPVRSPTARTMDSYGSGPGPRPQNPYQGSRATPAPRGTYDDYSSQPGGRGTYDEYPSQPNGRGTFDDYSSQSNGRASPAPSMFSTRSAAPMPRGPTPLGNGSSYQAYQPYQPSRSVTGPMPPRGPPNAPTRNMTAPVPPRPQEDFFARPGTSQSQRPPPRSATSQSQRPPPRNPGYGYDYNDDVGAQRDQRY</sequence>
<organism evidence="3 4">
    <name type="scientific">Colletotrichum plurivorum</name>
    <dbReference type="NCBI Taxonomy" id="2175906"/>
    <lineage>
        <taxon>Eukaryota</taxon>
        <taxon>Fungi</taxon>
        <taxon>Dikarya</taxon>
        <taxon>Ascomycota</taxon>
        <taxon>Pezizomycotina</taxon>
        <taxon>Sordariomycetes</taxon>
        <taxon>Hypocreomycetidae</taxon>
        <taxon>Glomerellales</taxon>
        <taxon>Glomerellaceae</taxon>
        <taxon>Colletotrichum</taxon>
        <taxon>Colletotrichum orchidearum species complex</taxon>
    </lineage>
</organism>
<protein>
    <submittedName>
        <fullName evidence="3">Vacuolar membrane protein</fullName>
    </submittedName>
</protein>
<keyword evidence="2" id="KW-0812">Transmembrane</keyword>
<feature type="compositionally biased region" description="Pro residues" evidence="1">
    <location>
        <begin position="587"/>
        <end position="596"/>
    </location>
</feature>
<evidence type="ECO:0000256" key="2">
    <source>
        <dbReference type="SAM" id="Phobius"/>
    </source>
</evidence>
<dbReference type="PANTHER" id="PTHR36424:SF1">
    <property type="entry name" value="LOW AFFINITY K(+) TRANSPORTER 1-RELATED"/>
    <property type="match status" value="1"/>
</dbReference>
<dbReference type="PANTHER" id="PTHR36424">
    <property type="entry name" value="PHEROMONE-REGULATED MEMBRANE PROTEIN 6"/>
    <property type="match status" value="1"/>
</dbReference>
<evidence type="ECO:0000313" key="4">
    <source>
        <dbReference type="Proteomes" id="UP000654918"/>
    </source>
</evidence>
<evidence type="ECO:0000313" key="3">
    <source>
        <dbReference type="EMBL" id="KAF6818551.1"/>
    </source>
</evidence>
<feature type="transmembrane region" description="Helical" evidence="2">
    <location>
        <begin position="80"/>
        <end position="98"/>
    </location>
</feature>
<keyword evidence="2" id="KW-1133">Transmembrane helix</keyword>